<keyword evidence="2" id="KW-0472">Membrane</keyword>
<accession>A0A7R9IL91</accession>
<dbReference type="EMBL" id="OE003641">
    <property type="protein sequence ID" value="CAD7460365.1"/>
    <property type="molecule type" value="Genomic_DNA"/>
</dbReference>
<proteinExistence type="predicted"/>
<evidence type="ECO:0008006" key="4">
    <source>
        <dbReference type="Google" id="ProtNLM"/>
    </source>
</evidence>
<gene>
    <name evidence="3" type="ORF">TTEB3V08_LOCUS8297</name>
</gene>
<evidence type="ECO:0000256" key="1">
    <source>
        <dbReference type="SAM" id="MobiDB-lite"/>
    </source>
</evidence>
<keyword evidence="2" id="KW-1133">Transmembrane helix</keyword>
<evidence type="ECO:0000256" key="2">
    <source>
        <dbReference type="SAM" id="Phobius"/>
    </source>
</evidence>
<evidence type="ECO:0000313" key="3">
    <source>
        <dbReference type="EMBL" id="CAD7460365.1"/>
    </source>
</evidence>
<sequence>MKVRGGYHSDTKREGEVAKLRRMTTSARRRRGEQREIALPFHRSGACERGEKQEESPSVHPTGIQTLFYPSSAVQSIVRVKRSTMRTLKGDKPNNTKSHGMCPASLTTRPCGASVMVFLSLSLLLCVMSCAIYICHKTMCARADVGDAIKAWLNANLGEFSELDRWEVDGEDSIGIEDCEDKEHCISTETKKTGDLKAKSTEIWDFSTAWTLKTADDSSACTLQTRRRVQTLQGRYSEGGRTLPGVLASAFPDPSSLATCPFPQSDPRQLCCPSWKSEGSKIDFWRERFAFQEVRDSRVEQLPCHGVVPSGHPPGPRVFWGLQKEPLREPDVPRVLRESGTYVRIRTISYLSGVYLHVEDEVHGRPVGVSPEEPTSDEVPERVNPTGVLREGKVRNQPARIRGGHQPDWDTNLDLSVNGSLDYCESDALDHAATKTRHWIVPFITATLHHRAILTTLKLAGDGLPNHSTRGTNHSLLDDMVGTSFLPHLSSRQVKAAVVRVATQTPIHSSTLKGLKAAFQLAAVG</sequence>
<protein>
    <recommendedName>
        <fullName evidence="4">Transmembrane protein</fullName>
    </recommendedName>
</protein>
<feature type="region of interest" description="Disordered" evidence="1">
    <location>
        <begin position="41"/>
        <end position="62"/>
    </location>
</feature>
<feature type="transmembrane region" description="Helical" evidence="2">
    <location>
        <begin position="115"/>
        <end position="134"/>
    </location>
</feature>
<feature type="compositionally biased region" description="Basic and acidic residues" evidence="1">
    <location>
        <begin position="45"/>
        <end position="57"/>
    </location>
</feature>
<dbReference type="AlphaFoldDB" id="A0A7R9IL91"/>
<organism evidence="3">
    <name type="scientific">Timema tahoe</name>
    <dbReference type="NCBI Taxonomy" id="61484"/>
    <lineage>
        <taxon>Eukaryota</taxon>
        <taxon>Metazoa</taxon>
        <taxon>Ecdysozoa</taxon>
        <taxon>Arthropoda</taxon>
        <taxon>Hexapoda</taxon>
        <taxon>Insecta</taxon>
        <taxon>Pterygota</taxon>
        <taxon>Neoptera</taxon>
        <taxon>Polyneoptera</taxon>
        <taxon>Phasmatodea</taxon>
        <taxon>Timematodea</taxon>
        <taxon>Timematoidea</taxon>
        <taxon>Timematidae</taxon>
        <taxon>Timema</taxon>
    </lineage>
</organism>
<reference evidence="3" key="1">
    <citation type="submission" date="2020-11" db="EMBL/GenBank/DDBJ databases">
        <authorList>
            <person name="Tran Van P."/>
        </authorList>
    </citation>
    <scope>NUCLEOTIDE SEQUENCE</scope>
</reference>
<name>A0A7R9IL91_9NEOP</name>
<keyword evidence="2" id="KW-0812">Transmembrane</keyword>